<comment type="subunit">
    <text evidence="5">Binds to RNA polymerase II (RNAPII).</text>
</comment>
<dbReference type="Proteomes" id="UP000188320">
    <property type="component" value="Unassembled WGS sequence"/>
</dbReference>
<name>A0A1R1PYY1_ZANCU</name>
<keyword evidence="4 5" id="KW-0342">GTP-binding</keyword>
<evidence type="ECO:0000256" key="5">
    <source>
        <dbReference type="RuleBase" id="RU365059"/>
    </source>
</evidence>
<dbReference type="GO" id="GO:0003924">
    <property type="term" value="F:GTPase activity"/>
    <property type="evidence" value="ECO:0007669"/>
    <property type="project" value="TreeGrafter"/>
</dbReference>
<evidence type="ECO:0000256" key="1">
    <source>
        <dbReference type="ARBA" id="ARBA00005290"/>
    </source>
</evidence>
<dbReference type="PANTHER" id="PTHR21231">
    <property type="entry name" value="XPA-BINDING PROTEIN 1-RELATED"/>
    <property type="match status" value="1"/>
</dbReference>
<proteinExistence type="inferred from homology"/>
<evidence type="ECO:0000256" key="4">
    <source>
        <dbReference type="ARBA" id="ARBA00023134"/>
    </source>
</evidence>
<dbReference type="EMBL" id="LSSK01000012">
    <property type="protein sequence ID" value="OMH86153.1"/>
    <property type="molecule type" value="Genomic_DNA"/>
</dbReference>
<organism evidence="7 8">
    <name type="scientific">Zancudomyces culisetae</name>
    <name type="common">Gut fungus</name>
    <name type="synonym">Smittium culisetae</name>
    <dbReference type="NCBI Taxonomy" id="1213189"/>
    <lineage>
        <taxon>Eukaryota</taxon>
        <taxon>Fungi</taxon>
        <taxon>Fungi incertae sedis</taxon>
        <taxon>Zoopagomycota</taxon>
        <taxon>Kickxellomycotina</taxon>
        <taxon>Harpellomycetes</taxon>
        <taxon>Harpellales</taxon>
        <taxon>Legeriomycetaceae</taxon>
        <taxon>Zancudomyces</taxon>
    </lineage>
</organism>
<dbReference type="SUPFAM" id="SSF52540">
    <property type="entry name" value="P-loop containing nucleoside triphosphate hydrolases"/>
    <property type="match status" value="1"/>
</dbReference>
<feature type="compositionally biased region" description="Acidic residues" evidence="6">
    <location>
        <begin position="134"/>
        <end position="160"/>
    </location>
</feature>
<dbReference type="Pfam" id="PF03029">
    <property type="entry name" value="ATP_bind_1"/>
    <property type="match status" value="1"/>
</dbReference>
<reference evidence="8" key="1">
    <citation type="submission" date="2017-01" db="EMBL/GenBank/DDBJ databases">
        <authorList>
            <person name="Wang Y."/>
            <person name="White M."/>
            <person name="Kvist S."/>
            <person name="Moncalvo J.-M."/>
        </authorList>
    </citation>
    <scope>NUCLEOTIDE SEQUENCE [LARGE SCALE GENOMIC DNA]</scope>
    <source>
        <strain evidence="8">COL-18-3</strain>
    </source>
</reference>
<dbReference type="AlphaFoldDB" id="A0A1R1PYY1"/>
<keyword evidence="3 5" id="KW-0378">Hydrolase</keyword>
<feature type="region of interest" description="Disordered" evidence="6">
    <location>
        <begin position="131"/>
        <end position="160"/>
    </location>
</feature>
<sequence length="160" mass="18564">MKQICYILTSSYDYRIVGVYCLESQFMEDIGKYFAGVTSSMATMCNIEIPFINVMTKMDLVENKGEVEKYMDPDSQLLMEESSKVMSSKFMELNKALVRVIDDNSIVSFIPLNIRDEDSIGYVVSHADNAIQYGEDEEPKEPQELEETEEYEEYEEYEQD</sequence>
<accession>A0A1R1PYY1</accession>
<dbReference type="GO" id="GO:0005525">
    <property type="term" value="F:GTP binding"/>
    <property type="evidence" value="ECO:0007669"/>
    <property type="project" value="UniProtKB-KW"/>
</dbReference>
<evidence type="ECO:0000256" key="2">
    <source>
        <dbReference type="ARBA" id="ARBA00022741"/>
    </source>
</evidence>
<evidence type="ECO:0000256" key="3">
    <source>
        <dbReference type="ARBA" id="ARBA00022801"/>
    </source>
</evidence>
<comment type="similarity">
    <text evidence="1 5">Belongs to the GPN-loop GTPase family.</text>
</comment>
<evidence type="ECO:0000313" key="7">
    <source>
        <dbReference type="EMBL" id="OMH86153.1"/>
    </source>
</evidence>
<dbReference type="PANTHER" id="PTHR21231:SF7">
    <property type="entry name" value="GPN-LOOP GTPASE 3"/>
    <property type="match status" value="1"/>
</dbReference>
<comment type="caution">
    <text evidence="7">The sequence shown here is derived from an EMBL/GenBank/DDBJ whole genome shotgun (WGS) entry which is preliminary data.</text>
</comment>
<dbReference type="Gene3D" id="3.40.50.300">
    <property type="entry name" value="P-loop containing nucleotide triphosphate hydrolases"/>
    <property type="match status" value="1"/>
</dbReference>
<gene>
    <name evidence="7" type="ORF">AX774_g267</name>
</gene>
<dbReference type="InterPro" id="IPR027417">
    <property type="entry name" value="P-loop_NTPase"/>
</dbReference>
<evidence type="ECO:0000313" key="8">
    <source>
        <dbReference type="Proteomes" id="UP000188320"/>
    </source>
</evidence>
<keyword evidence="2 5" id="KW-0547">Nucleotide-binding</keyword>
<keyword evidence="8" id="KW-1185">Reference proteome</keyword>
<protein>
    <recommendedName>
        <fullName evidence="5">GPN-loop GTPase 3</fullName>
    </recommendedName>
</protein>
<dbReference type="OrthoDB" id="5839at2759"/>
<comment type="function">
    <text evidence="5">Small GTPase required for proper nuclear import of RNA polymerase II and III (RNAPII and RNAPIII). May act at an RNAP assembly step prior to nuclear import.</text>
</comment>
<evidence type="ECO:0000256" key="6">
    <source>
        <dbReference type="SAM" id="MobiDB-lite"/>
    </source>
</evidence>
<dbReference type="InterPro" id="IPR004130">
    <property type="entry name" value="Gpn"/>
</dbReference>